<dbReference type="FunFam" id="2.60.260.40:FF:000003">
    <property type="entry name" value="NADH dehydrogenase [ubiquinone] iron-sulfur protein 6, mitochondrial"/>
    <property type="match status" value="1"/>
</dbReference>
<keyword evidence="3" id="KW-1185">Reference proteome</keyword>
<dbReference type="InterPro" id="IPR019401">
    <property type="entry name" value="Znf_CHCC"/>
</dbReference>
<dbReference type="EMBL" id="CVRI01000055">
    <property type="protein sequence ID" value="CRL01602.1"/>
    <property type="molecule type" value="Genomic_DNA"/>
</dbReference>
<protein>
    <submittedName>
        <fullName evidence="2">CLUMA_CG014211, isoform A</fullName>
    </submittedName>
</protein>
<reference evidence="2 3" key="1">
    <citation type="submission" date="2015-04" db="EMBL/GenBank/DDBJ databases">
        <authorList>
            <person name="Syromyatnikov M.Y."/>
            <person name="Popov V.N."/>
        </authorList>
    </citation>
    <scope>NUCLEOTIDE SEQUENCE [LARGE SCALE GENOMIC DNA]</scope>
</reference>
<dbReference type="PANTHER" id="PTHR13156">
    <property type="entry name" value="NADH-UBIQUINONE OXIDOREDUCTASE 13 KD-A SUBUNIT"/>
    <property type="match status" value="1"/>
</dbReference>
<evidence type="ECO:0000313" key="3">
    <source>
        <dbReference type="Proteomes" id="UP000183832"/>
    </source>
</evidence>
<dbReference type="OrthoDB" id="307899at2759"/>
<proteinExistence type="predicted"/>
<dbReference type="PANTHER" id="PTHR13156:SF0">
    <property type="entry name" value="NADH DEHYDROGENASE [UBIQUINONE] IRON-SULFUR PROTEIN 6, MITOCHONDRIAL"/>
    <property type="match status" value="1"/>
</dbReference>
<evidence type="ECO:0000259" key="1">
    <source>
        <dbReference type="Pfam" id="PF10276"/>
    </source>
</evidence>
<evidence type="ECO:0000313" key="2">
    <source>
        <dbReference type="EMBL" id="CRL01602.1"/>
    </source>
</evidence>
<dbReference type="GO" id="GO:0005739">
    <property type="term" value="C:mitochondrion"/>
    <property type="evidence" value="ECO:0007669"/>
    <property type="project" value="GOC"/>
</dbReference>
<gene>
    <name evidence="2" type="ORF">CLUMA_CG014211</name>
</gene>
<dbReference type="AlphaFoldDB" id="A0A1J1IPF0"/>
<name>A0A1J1IPF0_9DIPT</name>
<sequence length="126" mass="14344">MSCIRKIASLPQLYCWRNARLISTQIGKALCAEKEGVEVTHTGQTYDKDDYRNARFVNAAKIVNKNWAIDLIAEEPIRECTERVVYCTGGDEHLGHPKVYINLDKPGAHACGYCGLRYQKKDDHHH</sequence>
<organism evidence="2 3">
    <name type="scientific">Clunio marinus</name>
    <dbReference type="NCBI Taxonomy" id="568069"/>
    <lineage>
        <taxon>Eukaryota</taxon>
        <taxon>Metazoa</taxon>
        <taxon>Ecdysozoa</taxon>
        <taxon>Arthropoda</taxon>
        <taxon>Hexapoda</taxon>
        <taxon>Insecta</taxon>
        <taxon>Pterygota</taxon>
        <taxon>Neoptera</taxon>
        <taxon>Endopterygota</taxon>
        <taxon>Diptera</taxon>
        <taxon>Nematocera</taxon>
        <taxon>Chironomoidea</taxon>
        <taxon>Chironomidae</taxon>
        <taxon>Clunio</taxon>
    </lineage>
</organism>
<dbReference type="Gene3D" id="2.60.260.40">
    <property type="entry name" value="q5lls5 like domains"/>
    <property type="match status" value="1"/>
</dbReference>
<dbReference type="STRING" id="568069.A0A1J1IPF0"/>
<feature type="domain" description="Zinc finger CHCC-type" evidence="1">
    <location>
        <begin position="83"/>
        <end position="118"/>
    </location>
</feature>
<dbReference type="Proteomes" id="UP000183832">
    <property type="component" value="Unassembled WGS sequence"/>
</dbReference>
<accession>A0A1J1IPF0</accession>
<dbReference type="Pfam" id="PF10276">
    <property type="entry name" value="zf-CHCC"/>
    <property type="match status" value="1"/>
</dbReference>
<dbReference type="GO" id="GO:0006120">
    <property type="term" value="P:mitochondrial electron transport, NADH to ubiquinone"/>
    <property type="evidence" value="ECO:0007669"/>
    <property type="project" value="TreeGrafter"/>
</dbReference>